<gene>
    <name evidence="2" type="ORF">MICPUCDRAFT_54671</name>
</gene>
<dbReference type="KEGG" id="mpp:MICPUCDRAFT_54671"/>
<evidence type="ECO:0000313" key="2">
    <source>
        <dbReference type="EMBL" id="EEH51141.1"/>
    </source>
</evidence>
<name>C1N9W9_MICPC</name>
<feature type="region of interest" description="Disordered" evidence="1">
    <location>
        <begin position="122"/>
        <end position="144"/>
    </location>
</feature>
<accession>C1N9W9</accession>
<evidence type="ECO:0000313" key="3">
    <source>
        <dbReference type="Proteomes" id="UP000001876"/>
    </source>
</evidence>
<proteinExistence type="predicted"/>
<protein>
    <submittedName>
        <fullName evidence="2">Predicted protein</fullName>
    </submittedName>
</protein>
<dbReference type="EMBL" id="GG663752">
    <property type="protein sequence ID" value="EEH51141.1"/>
    <property type="molecule type" value="Genomic_DNA"/>
</dbReference>
<dbReference type="GeneID" id="9690248"/>
<feature type="region of interest" description="Disordered" evidence="1">
    <location>
        <begin position="45"/>
        <end position="64"/>
    </location>
</feature>
<keyword evidence="3" id="KW-1185">Reference proteome</keyword>
<reference evidence="2 3" key="1">
    <citation type="journal article" date="2009" name="Science">
        <title>Green evolution and dynamic adaptations revealed by genomes of the marine picoeukaryotes Micromonas.</title>
        <authorList>
            <person name="Worden A.Z."/>
            <person name="Lee J.H."/>
            <person name="Mock T."/>
            <person name="Rouze P."/>
            <person name="Simmons M.P."/>
            <person name="Aerts A.L."/>
            <person name="Allen A.E."/>
            <person name="Cuvelier M.L."/>
            <person name="Derelle E."/>
            <person name="Everett M.V."/>
            <person name="Foulon E."/>
            <person name="Grimwood J."/>
            <person name="Gundlach H."/>
            <person name="Henrissat B."/>
            <person name="Napoli C."/>
            <person name="McDonald S.M."/>
            <person name="Parker M.S."/>
            <person name="Rombauts S."/>
            <person name="Salamov A."/>
            <person name="Von Dassow P."/>
            <person name="Badger J.H."/>
            <person name="Coutinho P.M."/>
            <person name="Demir E."/>
            <person name="Dubchak I."/>
            <person name="Gentemann C."/>
            <person name="Eikrem W."/>
            <person name="Gready J.E."/>
            <person name="John U."/>
            <person name="Lanier W."/>
            <person name="Lindquist E.A."/>
            <person name="Lucas S."/>
            <person name="Mayer K.F."/>
            <person name="Moreau H."/>
            <person name="Not F."/>
            <person name="Otillar R."/>
            <person name="Panaud O."/>
            <person name="Pangilinan J."/>
            <person name="Paulsen I."/>
            <person name="Piegu B."/>
            <person name="Poliakov A."/>
            <person name="Robbens S."/>
            <person name="Schmutz J."/>
            <person name="Toulza E."/>
            <person name="Wyss T."/>
            <person name="Zelensky A."/>
            <person name="Zhou K."/>
            <person name="Armbrust E.V."/>
            <person name="Bhattacharya D."/>
            <person name="Goodenough U.W."/>
            <person name="Van de Peer Y."/>
            <person name="Grigoriev I.V."/>
        </authorList>
    </citation>
    <scope>NUCLEOTIDE SEQUENCE [LARGE SCALE GENOMIC DNA]</scope>
    <source>
        <strain evidence="2 3">CCMP1545</strain>
    </source>
</reference>
<evidence type="ECO:0000256" key="1">
    <source>
        <dbReference type="SAM" id="MobiDB-lite"/>
    </source>
</evidence>
<dbReference type="Proteomes" id="UP000001876">
    <property type="component" value="Unassembled WGS sequence"/>
</dbReference>
<dbReference type="AlphaFoldDB" id="C1N9W9"/>
<dbReference type="RefSeq" id="XP_003064807.1">
    <property type="nucleotide sequence ID" value="XM_003064761.1"/>
</dbReference>
<organism evidence="3">
    <name type="scientific">Micromonas pusilla (strain CCMP1545)</name>
    <name type="common">Picoplanktonic green alga</name>
    <dbReference type="NCBI Taxonomy" id="564608"/>
    <lineage>
        <taxon>Eukaryota</taxon>
        <taxon>Viridiplantae</taxon>
        <taxon>Chlorophyta</taxon>
        <taxon>Mamiellophyceae</taxon>
        <taxon>Mamiellales</taxon>
        <taxon>Mamiellaceae</taxon>
        <taxon>Micromonas</taxon>
    </lineage>
</organism>
<sequence length="221" mass="23890">MESFLRGLELQEYYPRFMAQGIDDVSECRAERRLDALLDSVGMTSNPGCANNPERRRRSAHPIIHPSLPPARPWLCSHPPAVFSLLFSSQRSIYLRRPPRSRHPPSRHVEAFKTALFKAGGDDAGGGWRSNNKKSKKSAAAPVDPAEAIRQAMAASKARGGGAIGGGTAAKRPAPSAAGAATAAVNNVDRASEEEMLEILLRARSKARRIHTGSHTTAHAW</sequence>